<evidence type="ECO:0000313" key="1">
    <source>
        <dbReference type="EMBL" id="GAD59088.1"/>
    </source>
</evidence>
<gene>
    <name evidence="1" type="ORF">MBEBAB_1338</name>
</gene>
<name>A0A8E0KJA3_9CAUL</name>
<dbReference type="Proteomes" id="UP000016569">
    <property type="component" value="Unassembled WGS sequence"/>
</dbReference>
<evidence type="ECO:0000313" key="2">
    <source>
        <dbReference type="Proteomes" id="UP000016569"/>
    </source>
</evidence>
<organism evidence="1 2">
    <name type="scientific">Brevundimonas abyssalis TAR-001</name>
    <dbReference type="NCBI Taxonomy" id="1391729"/>
    <lineage>
        <taxon>Bacteria</taxon>
        <taxon>Pseudomonadati</taxon>
        <taxon>Pseudomonadota</taxon>
        <taxon>Alphaproteobacteria</taxon>
        <taxon>Caulobacterales</taxon>
        <taxon>Caulobacteraceae</taxon>
        <taxon>Brevundimonas</taxon>
    </lineage>
</organism>
<dbReference type="AlphaFoldDB" id="A0A8E0KJA3"/>
<accession>A0A8E0KJA3</accession>
<sequence>MSLHLRPFTPADAPVVDALHSAVDWPARSAEGWRWLAANPARPADFPIGWLAEDEAGRAAFVGQFPQRFWIGDQPVLGVSGYSIIVPPELKGVAGRLIRRIMNRTDVALFYTLNANALSAPLYRRHGLSPWPEGAHALKLTWMIDPMAAAGAGVIRRLAPDLSGRPGPERLMNRRLGRNPALRLPPQVTPLDGFDDDWSLFWSRLRSEGRVLADRSAETLRWRLGEPDGTLPPILLAYRRDGAVTGWLLAQMAKMSRLEPPVLDIIDLVTLKDEPDAAGVLTGALIANARRLGAAKVRLQVVSPDMLEALGPLARRARREGGWGHGHARFAPEHAARMRAGWSPTPFDGDYSFCLRPVPAA</sequence>
<dbReference type="Gene3D" id="3.40.630.30">
    <property type="match status" value="1"/>
</dbReference>
<dbReference type="EMBL" id="BATC01000018">
    <property type="protein sequence ID" value="GAD59088.1"/>
    <property type="molecule type" value="Genomic_DNA"/>
</dbReference>
<reference evidence="2" key="1">
    <citation type="journal article" date="2013" name="Genome Announc.">
        <title>Draft Genome Sequence of the Dimorphic Prosthecate Bacterium Brevundimonas abyssalis TAR-001T.</title>
        <authorList>
            <person name="Tsubouchi T."/>
            <person name="Nishi S."/>
            <person name="Usui K."/>
            <person name="Shimane Y."/>
            <person name="Takaki Y."/>
            <person name="Maruyama T."/>
            <person name="Hatada Y."/>
        </authorList>
    </citation>
    <scope>NUCLEOTIDE SEQUENCE [LARGE SCALE GENOMIC DNA]</scope>
    <source>
        <strain evidence="2">TAR-001</strain>
    </source>
</reference>
<dbReference type="RefSeq" id="WP_021697183.1">
    <property type="nucleotide sequence ID" value="NZ_BATC01000018.1"/>
</dbReference>
<proteinExistence type="predicted"/>
<comment type="caution">
    <text evidence="1">The sequence shown here is derived from an EMBL/GenBank/DDBJ whole genome shotgun (WGS) entry which is preliminary data.</text>
</comment>
<keyword evidence="2" id="KW-1185">Reference proteome</keyword>
<dbReference type="InterPro" id="IPR016181">
    <property type="entry name" value="Acyl_CoA_acyltransferase"/>
</dbReference>
<dbReference type="OrthoDB" id="8180898at2"/>
<protein>
    <submittedName>
        <fullName evidence="1">Uncharacterized protein</fullName>
    </submittedName>
</protein>
<dbReference type="SUPFAM" id="SSF55729">
    <property type="entry name" value="Acyl-CoA N-acyltransferases (Nat)"/>
    <property type="match status" value="1"/>
</dbReference>